<proteinExistence type="predicted"/>
<evidence type="ECO:0000256" key="1">
    <source>
        <dbReference type="SAM" id="MobiDB-lite"/>
    </source>
</evidence>
<evidence type="ECO:0000313" key="2">
    <source>
        <dbReference type="EMBL" id="GBG75550.1"/>
    </source>
</evidence>
<comment type="caution">
    <text evidence="2">The sequence shown here is derived from an EMBL/GenBank/DDBJ whole genome shotgun (WGS) entry which is preliminary data.</text>
</comment>
<organism evidence="2 3">
    <name type="scientific">Chara braunii</name>
    <name type="common">Braun's stonewort</name>
    <dbReference type="NCBI Taxonomy" id="69332"/>
    <lineage>
        <taxon>Eukaryota</taxon>
        <taxon>Viridiplantae</taxon>
        <taxon>Streptophyta</taxon>
        <taxon>Charophyceae</taxon>
        <taxon>Charales</taxon>
        <taxon>Characeae</taxon>
        <taxon>Chara</taxon>
    </lineage>
</organism>
<feature type="region of interest" description="Disordered" evidence="1">
    <location>
        <begin position="1"/>
        <end position="222"/>
    </location>
</feature>
<feature type="compositionally biased region" description="Low complexity" evidence="1">
    <location>
        <begin position="113"/>
        <end position="128"/>
    </location>
</feature>
<sequence>MDTENVACAALPPNSVQQEESSLGGVKQSMRDSQLLPPFSAPPHTIDSSRKRSYSELVSAQPEEGIGTPTDQSGPMSGDGGKACRRNEEGGAADGAKEEGRGGGLPSFQAADSSRSPSGSPSSDLPAPRVTVTTCEKQQQQQRPVPPSQTVPPFSSSLPLPPPSFPLPLPSLPRLPHLPPPFPLSPASRHDGIAAGSLEERPREREPGSLAGNATPAGIGGGNGPMMIPIRTATNLPSPPQTLLLNGAKRKWSSDINKREYDFCQLLGALQQEIVSAIAEKDAERSRHLAEKASRLVSARKRVIEIADGRGWSCSELFERYTLAELSGNEEEKRRIVSEEEYVKRRSRLLSGGRRRGGERKRTAIARPPTAKRSKII</sequence>
<accession>A0A388KZR1</accession>
<name>A0A388KZR1_CHABU</name>
<dbReference type="EMBL" id="BFEA01000226">
    <property type="protein sequence ID" value="GBG75550.1"/>
    <property type="molecule type" value="Genomic_DNA"/>
</dbReference>
<feature type="compositionally biased region" description="Pro residues" evidence="1">
    <location>
        <begin position="159"/>
        <end position="184"/>
    </location>
</feature>
<dbReference type="Gramene" id="GBG75550">
    <property type="protein sequence ID" value="GBG75550"/>
    <property type="gene ID" value="CBR_g20181"/>
</dbReference>
<evidence type="ECO:0000313" key="3">
    <source>
        <dbReference type="Proteomes" id="UP000265515"/>
    </source>
</evidence>
<feature type="compositionally biased region" description="Basic and acidic residues" evidence="1">
    <location>
        <begin position="188"/>
        <end position="207"/>
    </location>
</feature>
<gene>
    <name evidence="2" type="ORF">CBR_g20181</name>
</gene>
<dbReference type="Proteomes" id="UP000265515">
    <property type="component" value="Unassembled WGS sequence"/>
</dbReference>
<keyword evidence="3" id="KW-1185">Reference proteome</keyword>
<dbReference type="AlphaFoldDB" id="A0A388KZR1"/>
<reference evidence="2 3" key="1">
    <citation type="journal article" date="2018" name="Cell">
        <title>The Chara Genome: Secondary Complexity and Implications for Plant Terrestrialization.</title>
        <authorList>
            <person name="Nishiyama T."/>
            <person name="Sakayama H."/>
            <person name="Vries J.D."/>
            <person name="Buschmann H."/>
            <person name="Saint-Marcoux D."/>
            <person name="Ullrich K.K."/>
            <person name="Haas F.B."/>
            <person name="Vanderstraeten L."/>
            <person name="Becker D."/>
            <person name="Lang D."/>
            <person name="Vosolsobe S."/>
            <person name="Rombauts S."/>
            <person name="Wilhelmsson P.K.I."/>
            <person name="Janitza P."/>
            <person name="Kern R."/>
            <person name="Heyl A."/>
            <person name="Rumpler F."/>
            <person name="Villalobos L.I.A.C."/>
            <person name="Clay J.M."/>
            <person name="Skokan R."/>
            <person name="Toyoda A."/>
            <person name="Suzuki Y."/>
            <person name="Kagoshima H."/>
            <person name="Schijlen E."/>
            <person name="Tajeshwar N."/>
            <person name="Catarino B."/>
            <person name="Hetherington A.J."/>
            <person name="Saltykova A."/>
            <person name="Bonnot C."/>
            <person name="Breuninger H."/>
            <person name="Symeonidi A."/>
            <person name="Radhakrishnan G.V."/>
            <person name="Van Nieuwerburgh F."/>
            <person name="Deforce D."/>
            <person name="Chang C."/>
            <person name="Karol K.G."/>
            <person name="Hedrich R."/>
            <person name="Ulvskov P."/>
            <person name="Glockner G."/>
            <person name="Delwiche C.F."/>
            <person name="Petrasek J."/>
            <person name="Van de Peer Y."/>
            <person name="Friml J."/>
            <person name="Beilby M."/>
            <person name="Dolan L."/>
            <person name="Kohara Y."/>
            <person name="Sugano S."/>
            <person name="Fujiyama A."/>
            <person name="Delaux P.-M."/>
            <person name="Quint M."/>
            <person name="TheiBen G."/>
            <person name="Hagemann M."/>
            <person name="Harholt J."/>
            <person name="Dunand C."/>
            <person name="Zachgo S."/>
            <person name="Langdale J."/>
            <person name="Maumus F."/>
            <person name="Straeten D.V.D."/>
            <person name="Gould S.B."/>
            <person name="Rensing S.A."/>
        </authorList>
    </citation>
    <scope>NUCLEOTIDE SEQUENCE [LARGE SCALE GENOMIC DNA]</scope>
    <source>
        <strain evidence="2 3">S276</strain>
    </source>
</reference>
<protein>
    <submittedName>
        <fullName evidence="2">Uncharacterized protein</fullName>
    </submittedName>
</protein>
<feature type="compositionally biased region" description="Basic and acidic residues" evidence="1">
    <location>
        <begin position="85"/>
        <end position="101"/>
    </location>
</feature>
<feature type="compositionally biased region" description="Basic residues" evidence="1">
    <location>
        <begin position="350"/>
        <end position="359"/>
    </location>
</feature>
<feature type="region of interest" description="Disordered" evidence="1">
    <location>
        <begin position="350"/>
        <end position="377"/>
    </location>
</feature>